<evidence type="ECO:0000256" key="6">
    <source>
        <dbReference type="ARBA" id="ARBA00022989"/>
    </source>
</evidence>
<dbReference type="GO" id="GO:0042910">
    <property type="term" value="F:xenobiotic transmembrane transporter activity"/>
    <property type="evidence" value="ECO:0007669"/>
    <property type="project" value="InterPro"/>
</dbReference>
<evidence type="ECO:0000256" key="3">
    <source>
        <dbReference type="ARBA" id="ARBA00022448"/>
    </source>
</evidence>
<dbReference type="GO" id="GO:0005886">
    <property type="term" value="C:plasma membrane"/>
    <property type="evidence" value="ECO:0007669"/>
    <property type="project" value="UniProtKB-SubCell"/>
</dbReference>
<feature type="transmembrane region" description="Helical" evidence="8">
    <location>
        <begin position="368"/>
        <end position="390"/>
    </location>
</feature>
<dbReference type="SUPFAM" id="SSF103473">
    <property type="entry name" value="MFS general substrate transporter"/>
    <property type="match status" value="1"/>
</dbReference>
<keyword evidence="4" id="KW-1003">Cell membrane</keyword>
<comment type="caution">
    <text evidence="8">Lacks conserved residue(s) required for the propagation of feature annotation.</text>
</comment>
<evidence type="ECO:0000256" key="2">
    <source>
        <dbReference type="ARBA" id="ARBA00006236"/>
    </source>
</evidence>
<dbReference type="GO" id="GO:1990961">
    <property type="term" value="P:xenobiotic detoxification by transmembrane export across the plasma membrane"/>
    <property type="evidence" value="ECO:0007669"/>
    <property type="project" value="InterPro"/>
</dbReference>
<keyword evidence="5 8" id="KW-0812">Transmembrane</keyword>
<feature type="transmembrane region" description="Helical" evidence="8">
    <location>
        <begin position="158"/>
        <end position="178"/>
    </location>
</feature>
<accession>A0A221KFY7</accession>
<evidence type="ECO:0000256" key="1">
    <source>
        <dbReference type="ARBA" id="ARBA00004651"/>
    </source>
</evidence>
<name>A0A221KFY7_VITFI</name>
<feature type="transmembrane region" description="Helical" evidence="8">
    <location>
        <begin position="280"/>
        <end position="298"/>
    </location>
</feature>
<dbReference type="PANTHER" id="PTHR23502">
    <property type="entry name" value="MAJOR FACILITATOR SUPERFAMILY"/>
    <property type="match status" value="1"/>
</dbReference>
<evidence type="ECO:0000256" key="5">
    <source>
        <dbReference type="ARBA" id="ARBA00022692"/>
    </source>
</evidence>
<proteinExistence type="inferred from homology"/>
<evidence type="ECO:0000313" key="10">
    <source>
        <dbReference type="EMBL" id="ASM77954.1"/>
    </source>
</evidence>
<dbReference type="NCBIfam" id="TIGR00710">
    <property type="entry name" value="efflux_Bcr_CflA"/>
    <property type="match status" value="1"/>
</dbReference>
<feature type="transmembrane region" description="Helical" evidence="8">
    <location>
        <begin position="37"/>
        <end position="60"/>
    </location>
</feature>
<dbReference type="Proteomes" id="UP000199729">
    <property type="component" value="Chromosome"/>
</dbReference>
<comment type="similarity">
    <text evidence="2 8">Belongs to the major facilitator superfamily. Bcr/CmlA family.</text>
</comment>
<feature type="transmembrane region" description="Helical" evidence="8">
    <location>
        <begin position="72"/>
        <end position="93"/>
    </location>
</feature>
<dbReference type="KEGG" id="vff:VITFI_CDS2176"/>
<feature type="transmembrane region" description="Helical" evidence="8">
    <location>
        <begin position="248"/>
        <end position="268"/>
    </location>
</feature>
<dbReference type="InterPro" id="IPR004812">
    <property type="entry name" value="Efflux_drug-R_Bcr/CmlA"/>
</dbReference>
<dbReference type="EMBL" id="CP022423">
    <property type="protein sequence ID" value="ASM77954.1"/>
    <property type="molecule type" value="Genomic_DNA"/>
</dbReference>
<reference evidence="10 11" key="1">
    <citation type="submission" date="2017-07" db="EMBL/GenBank/DDBJ databases">
        <title>Complete Genome Sequence of the cosmetic ferment Vitreoscilla filiformis (ATCC15551).</title>
        <authorList>
            <person name="Contreras S."/>
            <person name="Sagory-Zalkind P."/>
            <person name="Blanquart H."/>
            <person name="Iltis A."/>
            <person name="Morand S.C."/>
        </authorList>
    </citation>
    <scope>NUCLEOTIDE SEQUENCE [LARGE SCALE GENOMIC DNA]</scope>
    <source>
        <strain evidence="10 11">ATCC 15551</strain>
    </source>
</reference>
<evidence type="ECO:0000256" key="7">
    <source>
        <dbReference type="ARBA" id="ARBA00023136"/>
    </source>
</evidence>
<dbReference type="PANTHER" id="PTHR23502:SF132">
    <property type="entry name" value="POLYAMINE TRANSPORTER 2-RELATED"/>
    <property type="match status" value="1"/>
</dbReference>
<dbReference type="PROSITE" id="PS50850">
    <property type="entry name" value="MFS"/>
    <property type="match status" value="1"/>
</dbReference>
<keyword evidence="8" id="KW-0997">Cell inner membrane</keyword>
<dbReference type="Pfam" id="PF07690">
    <property type="entry name" value="MFS_1"/>
    <property type="match status" value="1"/>
</dbReference>
<evidence type="ECO:0000313" key="11">
    <source>
        <dbReference type="Proteomes" id="UP000199729"/>
    </source>
</evidence>
<dbReference type="InterPro" id="IPR020846">
    <property type="entry name" value="MFS_dom"/>
</dbReference>
<comment type="subcellular location">
    <subcellularLocation>
        <location evidence="8">Cell inner membrane</location>
        <topology evidence="8">Multi-pass membrane protein</topology>
    </subcellularLocation>
    <subcellularLocation>
        <location evidence="1">Cell membrane</location>
        <topology evidence="1">Multi-pass membrane protein</topology>
    </subcellularLocation>
</comment>
<feature type="transmembrane region" description="Helical" evidence="8">
    <location>
        <begin position="340"/>
        <end position="361"/>
    </location>
</feature>
<keyword evidence="7 8" id="KW-0472">Membrane</keyword>
<feature type="transmembrane region" description="Helical" evidence="8">
    <location>
        <begin position="213"/>
        <end position="236"/>
    </location>
</feature>
<evidence type="ECO:0000256" key="4">
    <source>
        <dbReference type="ARBA" id="ARBA00022475"/>
    </source>
</evidence>
<dbReference type="InterPro" id="IPR005829">
    <property type="entry name" value="Sugar_transporter_CS"/>
</dbReference>
<gene>
    <name evidence="10" type="ORF">VITFI_CDS2176</name>
</gene>
<dbReference type="InterPro" id="IPR011701">
    <property type="entry name" value="MFS"/>
</dbReference>
<keyword evidence="6 8" id="KW-1133">Transmembrane helix</keyword>
<organism evidence="10 11">
    <name type="scientific">Vitreoscilla filiformis</name>
    <dbReference type="NCBI Taxonomy" id="63"/>
    <lineage>
        <taxon>Bacteria</taxon>
        <taxon>Pseudomonadati</taxon>
        <taxon>Pseudomonadota</taxon>
        <taxon>Betaproteobacteria</taxon>
        <taxon>Neisseriales</taxon>
        <taxon>Neisseriaceae</taxon>
        <taxon>Vitreoscilla</taxon>
    </lineage>
</organism>
<dbReference type="InterPro" id="IPR036259">
    <property type="entry name" value="MFS_trans_sf"/>
</dbReference>
<keyword evidence="11" id="KW-1185">Reference proteome</keyword>
<dbReference type="Gene3D" id="1.20.1720.10">
    <property type="entry name" value="Multidrug resistance protein D"/>
    <property type="match status" value="1"/>
</dbReference>
<dbReference type="PROSITE" id="PS00216">
    <property type="entry name" value="SUGAR_TRANSPORT_1"/>
    <property type="match status" value="1"/>
</dbReference>
<evidence type="ECO:0000256" key="8">
    <source>
        <dbReference type="RuleBase" id="RU365088"/>
    </source>
</evidence>
<feature type="domain" description="Major facilitator superfamily (MFS) profile" evidence="9">
    <location>
        <begin position="6"/>
        <end position="407"/>
    </location>
</feature>
<dbReference type="AlphaFoldDB" id="A0A221KFY7"/>
<protein>
    <recommendedName>
        <fullName evidence="8">Bcr/CflA family efflux transporter</fullName>
    </recommendedName>
</protein>
<evidence type="ECO:0000259" key="9">
    <source>
        <dbReference type="PROSITE" id="PS50850"/>
    </source>
</evidence>
<keyword evidence="3 8" id="KW-0813">Transport</keyword>
<sequence>MSPLKAALALALLLGLQPVTTDLYLPALPRLAIDLHAPMAAVQLTMSALLLSFGLAQLLMGPLADRFGRRPVLLGGLGLYALASVLAAVAPVIEALIAARALQGVGMAASVVCARAMVRDLYEPHEGAQVMSKAMSGLGLLAIASPTLGGLLTQLGGWRLAMVAVALAGVVVWGFVAWQVPETRRAPAASAPPALSVWRSAAQVIAHPTFRAWTALISATYGGLFVMLAGSSFVYIGPMGLSPWGYGLAMASASMAYLLGTFWCRRLLPRHGLTGSVQRGAVFTLAGGLGMLALGWLTPGQADVLPWVLVSQWLYSFGHGLHQPCGQAGAVGPFPHRAGVASALSGFTLALTAFLVGVWLGQAMDGSLKMLSCGLGFWAVVTSTLAWTMVQRHGNPLPAASSAPSTS</sequence>